<keyword evidence="2" id="KW-1185">Reference proteome</keyword>
<gene>
    <name evidence="1" type="ORF">FAGAP_1899</name>
</gene>
<accession>A0A9P5BIB3</accession>
<comment type="caution">
    <text evidence="1">The sequence shown here is derived from an EMBL/GenBank/DDBJ whole genome shotgun (WGS) entry which is preliminary data.</text>
</comment>
<dbReference type="Proteomes" id="UP000737391">
    <property type="component" value="Unassembled WGS sequence"/>
</dbReference>
<dbReference type="OrthoDB" id="3445803at2759"/>
<organism evidence="1 2">
    <name type="scientific">Fusarium agapanthi</name>
    <dbReference type="NCBI Taxonomy" id="1803897"/>
    <lineage>
        <taxon>Eukaryota</taxon>
        <taxon>Fungi</taxon>
        <taxon>Dikarya</taxon>
        <taxon>Ascomycota</taxon>
        <taxon>Pezizomycotina</taxon>
        <taxon>Sordariomycetes</taxon>
        <taxon>Hypocreomycetidae</taxon>
        <taxon>Hypocreales</taxon>
        <taxon>Nectriaceae</taxon>
        <taxon>Fusarium</taxon>
        <taxon>Fusarium fujikuroi species complex</taxon>
    </lineage>
</organism>
<reference evidence="1" key="1">
    <citation type="submission" date="2020-01" db="EMBL/GenBank/DDBJ databases">
        <title>Identification and distribution of gene clusters putatively required for synthesis of sphingolipid metabolism inhibitors in phylogenetically diverse species of the filamentous fungus Fusarium.</title>
        <authorList>
            <person name="Kim H.-S."/>
            <person name="Busman M."/>
            <person name="Brown D.W."/>
            <person name="Divon H."/>
            <person name="Uhlig S."/>
            <person name="Proctor R.H."/>
        </authorList>
    </citation>
    <scope>NUCLEOTIDE SEQUENCE</scope>
    <source>
        <strain evidence="1">NRRL 31653</strain>
    </source>
</reference>
<dbReference type="Gene3D" id="3.20.20.80">
    <property type="entry name" value="Glycosidases"/>
    <property type="match status" value="1"/>
</dbReference>
<sequence>MELFWNQLVSDLKAHNMLEGLVINVWNEPDIDIFWHRSWPQFLEYYNRATKLLPKALPGTLLSGLAMAHSPILSYDKWHTWLQLIGAWEREPDTIIPDFAVLRAQYGVPDKPVDANEYAALDEQDPANSVYYLSQLERHNLRGQRANWGSGSDLHNWMGNLIYSTTGTSEGTYYPNGE</sequence>
<dbReference type="AlphaFoldDB" id="A0A9P5BIB3"/>
<evidence type="ECO:0000313" key="2">
    <source>
        <dbReference type="Proteomes" id="UP000737391"/>
    </source>
</evidence>
<dbReference type="EMBL" id="LUFC02000104">
    <property type="protein sequence ID" value="KAF4501924.1"/>
    <property type="molecule type" value="Genomic_DNA"/>
</dbReference>
<dbReference type="SUPFAM" id="SSF51445">
    <property type="entry name" value="(Trans)glycosidases"/>
    <property type="match status" value="1"/>
</dbReference>
<evidence type="ECO:0000313" key="1">
    <source>
        <dbReference type="EMBL" id="KAF4501924.1"/>
    </source>
</evidence>
<name>A0A9P5BIB3_9HYPO</name>
<protein>
    <submittedName>
        <fullName evidence="1">Uncharacterized protein</fullName>
    </submittedName>
</protein>
<dbReference type="InterPro" id="IPR017853">
    <property type="entry name" value="GH"/>
</dbReference>
<proteinExistence type="predicted"/>